<feature type="transmembrane region" description="Helical" evidence="2">
    <location>
        <begin position="433"/>
        <end position="454"/>
    </location>
</feature>
<feature type="transmembrane region" description="Helical" evidence="2">
    <location>
        <begin position="573"/>
        <end position="590"/>
    </location>
</feature>
<dbReference type="RefSeq" id="WP_091347395.1">
    <property type="nucleotide sequence ID" value="NZ_FMHV01000002.1"/>
</dbReference>
<name>A0A1C6TD93_9ACTN</name>
<keyword evidence="1" id="KW-0175">Coiled coil</keyword>
<protein>
    <submittedName>
        <fullName evidence="3">Uncharacterized protein</fullName>
    </submittedName>
</protein>
<feature type="transmembrane region" description="Helical" evidence="2">
    <location>
        <begin position="883"/>
        <end position="904"/>
    </location>
</feature>
<keyword evidence="4" id="KW-1185">Reference proteome</keyword>
<sequence length="1154" mass="113957">MENTGYPCPGCGAPADLASGCPGCGRPPYPPAAEVVRLDQEIVSLGAELERARRRYQDLLDRLQVTRQRRAELVVLIRAEIPAPGSVPPAPSRPAPPIVPAAQVIPGRPETSTRTVQGLLFVLGGLLLGTAAVVFTAVAWAAVGVAGRALILAAFTALALAVPLIAARRGLRGTAETFAAVGLLLVLLDGYAAWTVDLFGVAGWPRTRYAAMVVGLTALAAAGYARLSRLTVPWFAALLAGQPVLPMLAIEARPSAAGWAVVFTGVALGDLAVVVALRNRGGVAGAGPADPARPIGGAAAGGGPVAAPGVSAAVVAGRVLGWVGHGVALAIAAGYALVPLARGRAAGTPLLAGGPLVLVALALLCGALLAGGRTHRMVAAGLLVPVLATALLRPVAVLRPGLLLVSAGLVVAVLAGAVRALPERLRTGPRVGALVVAGGLAQFVTVTVAVLAGAAVVRSVPPWQGAPAGPTLHWGWQLPVAVLLTTGAVALLLPRPAWPVVAVAGGALAVLAAPAIAPTGWPVVVAADLLSASALLLAAVVRPHRRYPAVLAPAVAGAALLGHALLVGLADPAGAGAALAVAAVVGLAVAAQGRRGVGVQPVVAGVALVAALLAVPAGAAVGLIAAGSPPWWQARAAFAAAGLLAAGSLAVRRYWPDLHGYASTGLAVALALVGIGPLVVPGAEPVALYAALAALLAVLAGGRVRPGVALRWVAAGLVVVAVFTAAPVSLRVLAGLPVRPWSGIPPVERVPGALPTGSALLVLAVAATAYAVMARGGRGMLPVLAALPFAAVALPVLLVAAGAPWPLVPAAAFGAGVAALLAAAVAASRSPLTPVAAAVGLVLAGPGLGGLVATRAGTLAGLGALVVAGAVVGAAGRESGTRLVGWLVTVLTAASFAVTASLAGGLPLRTAAFAVLAVGALVLFAAPVLAAREPAVGVAMEAAAQAVALVALLLTDGALRHAAAVSVLWGAAVALRVLRRGESTSRRWVFAGIAGGSELLGAWLLLAAGGVVLLEAYTVPAAGLALAAGLVALRTRPGLNSWLAFGPGLGAALLPSLVSVLVAPDPQPWRRLALGVAALVAVLVGAVRRWQAPVLLGAAALVPLALHELVRGWDLLPRWIFLALGGLALIGLAATYERRRRDLARLRAAVGRMG</sequence>
<keyword evidence="2" id="KW-0812">Transmembrane</keyword>
<keyword evidence="2" id="KW-0472">Membrane</keyword>
<feature type="coiled-coil region" evidence="1">
    <location>
        <begin position="35"/>
        <end position="69"/>
    </location>
</feature>
<feature type="transmembrane region" description="Helical" evidence="2">
    <location>
        <begin position="990"/>
        <end position="1011"/>
    </location>
</feature>
<dbReference type="Proteomes" id="UP000199413">
    <property type="component" value="Unassembled WGS sequence"/>
</dbReference>
<feature type="transmembrane region" description="Helical" evidence="2">
    <location>
        <begin position="149"/>
        <end position="166"/>
    </location>
</feature>
<feature type="transmembrane region" description="Helical" evidence="2">
    <location>
        <begin position="319"/>
        <end position="338"/>
    </location>
</feature>
<feature type="transmembrane region" description="Helical" evidence="2">
    <location>
        <begin position="208"/>
        <end position="225"/>
    </location>
</feature>
<proteinExistence type="predicted"/>
<feature type="transmembrane region" description="Helical" evidence="2">
    <location>
        <begin position="178"/>
        <end position="196"/>
    </location>
</feature>
<dbReference type="STRING" id="568872.GA0070624_6593"/>
<feature type="transmembrane region" description="Helical" evidence="2">
    <location>
        <begin position="753"/>
        <end position="773"/>
    </location>
</feature>
<feature type="transmembrane region" description="Helical" evidence="2">
    <location>
        <begin position="686"/>
        <end position="702"/>
    </location>
</feature>
<evidence type="ECO:0000256" key="1">
    <source>
        <dbReference type="SAM" id="Coils"/>
    </source>
</evidence>
<evidence type="ECO:0000313" key="3">
    <source>
        <dbReference type="EMBL" id="SCL39512.1"/>
    </source>
</evidence>
<feature type="transmembrane region" description="Helical" evidence="2">
    <location>
        <begin position="402"/>
        <end position="421"/>
    </location>
</feature>
<evidence type="ECO:0000256" key="2">
    <source>
        <dbReference type="SAM" id="Phobius"/>
    </source>
</evidence>
<feature type="transmembrane region" description="Helical" evidence="2">
    <location>
        <begin position="780"/>
        <end position="801"/>
    </location>
</feature>
<feature type="transmembrane region" description="Helical" evidence="2">
    <location>
        <begin position="658"/>
        <end position="680"/>
    </location>
</feature>
<feature type="transmembrane region" description="Helical" evidence="2">
    <location>
        <begin position="1119"/>
        <end position="1136"/>
    </location>
</feature>
<dbReference type="AlphaFoldDB" id="A0A1C6TD93"/>
<feature type="transmembrane region" description="Helical" evidence="2">
    <location>
        <begin position="523"/>
        <end position="541"/>
    </location>
</feature>
<feature type="transmembrane region" description="Helical" evidence="2">
    <location>
        <begin position="910"/>
        <end position="929"/>
    </location>
</feature>
<feature type="transmembrane region" description="Helical" evidence="2">
    <location>
        <begin position="709"/>
        <end position="733"/>
    </location>
</feature>
<organism evidence="3 4">
    <name type="scientific">Micromonospora rhizosphaerae</name>
    <dbReference type="NCBI Taxonomy" id="568872"/>
    <lineage>
        <taxon>Bacteria</taxon>
        <taxon>Bacillati</taxon>
        <taxon>Actinomycetota</taxon>
        <taxon>Actinomycetes</taxon>
        <taxon>Micromonosporales</taxon>
        <taxon>Micromonosporaceae</taxon>
        <taxon>Micromonospora</taxon>
    </lineage>
</organism>
<feature type="transmembrane region" description="Helical" evidence="2">
    <location>
        <begin position="602"/>
        <end position="626"/>
    </location>
</feature>
<feature type="transmembrane region" description="Helical" evidence="2">
    <location>
        <begin position="232"/>
        <end position="250"/>
    </location>
</feature>
<dbReference type="EMBL" id="FMHV01000002">
    <property type="protein sequence ID" value="SCL39512.1"/>
    <property type="molecule type" value="Genomic_DNA"/>
</dbReference>
<keyword evidence="2" id="KW-1133">Transmembrane helix</keyword>
<feature type="transmembrane region" description="Helical" evidence="2">
    <location>
        <begin position="256"/>
        <end position="277"/>
    </location>
</feature>
<reference evidence="4" key="1">
    <citation type="submission" date="2016-06" db="EMBL/GenBank/DDBJ databases">
        <authorList>
            <person name="Varghese N."/>
            <person name="Submissions Spin"/>
        </authorList>
    </citation>
    <scope>NUCLEOTIDE SEQUENCE [LARGE SCALE GENOMIC DNA]</scope>
    <source>
        <strain evidence="4">DSM 45431</strain>
    </source>
</reference>
<feature type="transmembrane region" description="Helical" evidence="2">
    <location>
        <begin position="500"/>
        <end position="517"/>
    </location>
</feature>
<dbReference type="OrthoDB" id="5167942at2"/>
<feature type="transmembrane region" description="Helical" evidence="2">
    <location>
        <begin position="632"/>
        <end position="651"/>
    </location>
</feature>
<feature type="transmembrane region" description="Helical" evidence="2">
    <location>
        <begin position="1069"/>
        <end position="1087"/>
    </location>
</feature>
<dbReference type="NCBIfam" id="NF047321">
    <property type="entry name" value="SCO7613_CTERM"/>
    <property type="match status" value="1"/>
</dbReference>
<accession>A0A1C6TD93</accession>
<evidence type="ECO:0000313" key="4">
    <source>
        <dbReference type="Proteomes" id="UP000199413"/>
    </source>
</evidence>
<feature type="transmembrane region" description="Helical" evidence="2">
    <location>
        <begin position="1017"/>
        <end position="1035"/>
    </location>
</feature>
<feature type="transmembrane region" description="Helical" evidence="2">
    <location>
        <begin position="834"/>
        <end position="853"/>
    </location>
</feature>
<feature type="transmembrane region" description="Helical" evidence="2">
    <location>
        <begin position="118"/>
        <end position="143"/>
    </location>
</feature>
<feature type="transmembrane region" description="Helical" evidence="2">
    <location>
        <begin position="1042"/>
        <end position="1063"/>
    </location>
</feature>
<feature type="transmembrane region" description="Helical" evidence="2">
    <location>
        <begin position="807"/>
        <end position="827"/>
    </location>
</feature>
<feature type="transmembrane region" description="Helical" evidence="2">
    <location>
        <begin position="377"/>
        <end position="396"/>
    </location>
</feature>
<dbReference type="InterPro" id="IPR058062">
    <property type="entry name" value="SCO7613_C"/>
</dbReference>
<feature type="transmembrane region" description="Helical" evidence="2">
    <location>
        <begin position="548"/>
        <end position="567"/>
    </location>
</feature>
<feature type="transmembrane region" description="Helical" evidence="2">
    <location>
        <begin position="1094"/>
        <end position="1113"/>
    </location>
</feature>
<feature type="transmembrane region" description="Helical" evidence="2">
    <location>
        <begin position="350"/>
        <end position="370"/>
    </location>
</feature>
<gene>
    <name evidence="3" type="ORF">GA0070624_6593</name>
</gene>
<feature type="transmembrane region" description="Helical" evidence="2">
    <location>
        <begin position="474"/>
        <end position="493"/>
    </location>
</feature>
<feature type="transmembrane region" description="Helical" evidence="2">
    <location>
        <begin position="859"/>
        <end position="876"/>
    </location>
</feature>